<comment type="caution">
    <text evidence="2">The sequence shown here is derived from an EMBL/GenBank/DDBJ whole genome shotgun (WGS) entry which is preliminary data.</text>
</comment>
<dbReference type="EMBL" id="LWMT01000287">
    <property type="protein sequence ID" value="KZX10083.1"/>
    <property type="molecule type" value="Genomic_DNA"/>
</dbReference>
<reference evidence="2 3" key="1">
    <citation type="submission" date="2016-04" db="EMBL/GenBank/DDBJ databases">
        <title>Genome sequence of Methanobrevibacter filiformis DSM 11501.</title>
        <authorList>
            <person name="Poehlein A."/>
            <person name="Seedorf H."/>
            <person name="Daniel R."/>
        </authorList>
    </citation>
    <scope>NUCLEOTIDE SEQUENCE [LARGE SCALE GENOMIC DNA]</scope>
    <source>
        <strain evidence="2 3">DSM 11501</strain>
    </source>
</reference>
<dbReference type="OrthoDB" id="205337at2157"/>
<dbReference type="CDD" id="cd00886">
    <property type="entry name" value="MogA_MoaB"/>
    <property type="match status" value="1"/>
</dbReference>
<sequence>MSSKTSQNHKKHAPKNILCGVITLSDTKSKEYENGENNDISGQYLVEKLNEKNTVNSYKIIPDNKILLVNTINDMIAKNIDIIFTTGGTGIGSRDITIETLENIFEKKIVGFGELFRLKTYEELGAISILSRATAGVYKKTVILALPGSPNAVKLGLSLVIDELGHLTKHLKE</sequence>
<dbReference type="RefSeq" id="WP_066973979.1">
    <property type="nucleotide sequence ID" value="NZ_LWMT01000287.1"/>
</dbReference>
<dbReference type="AlphaFoldDB" id="A0A165Z041"/>
<dbReference type="InterPro" id="IPR001453">
    <property type="entry name" value="MoaB/Mog_dom"/>
</dbReference>
<evidence type="ECO:0000313" key="3">
    <source>
        <dbReference type="Proteomes" id="UP000077066"/>
    </source>
</evidence>
<dbReference type="STRING" id="55758.MBFIL_18940"/>
<dbReference type="PATRIC" id="fig|55758.3.peg.2112"/>
<dbReference type="InterPro" id="IPR036425">
    <property type="entry name" value="MoaB/Mog-like_dom_sf"/>
</dbReference>
<feature type="domain" description="MoaB/Mog" evidence="1">
    <location>
        <begin position="20"/>
        <end position="167"/>
    </location>
</feature>
<dbReference type="Gene3D" id="3.40.980.10">
    <property type="entry name" value="MoaB/Mog-like domain"/>
    <property type="match status" value="1"/>
</dbReference>
<dbReference type="SMART" id="SM00852">
    <property type="entry name" value="MoCF_biosynth"/>
    <property type="match status" value="1"/>
</dbReference>
<evidence type="ECO:0000313" key="2">
    <source>
        <dbReference type="EMBL" id="KZX10083.1"/>
    </source>
</evidence>
<evidence type="ECO:0000259" key="1">
    <source>
        <dbReference type="SMART" id="SM00852"/>
    </source>
</evidence>
<organism evidence="2 3">
    <name type="scientific">Methanobrevibacter filiformis</name>
    <dbReference type="NCBI Taxonomy" id="55758"/>
    <lineage>
        <taxon>Archaea</taxon>
        <taxon>Methanobacteriati</taxon>
        <taxon>Methanobacteriota</taxon>
        <taxon>Methanomada group</taxon>
        <taxon>Methanobacteria</taxon>
        <taxon>Methanobacteriales</taxon>
        <taxon>Methanobacteriaceae</taxon>
        <taxon>Methanobrevibacter</taxon>
    </lineage>
</organism>
<dbReference type="PIRSF" id="PIRSF006443">
    <property type="entry name" value="MoaB"/>
    <property type="match status" value="1"/>
</dbReference>
<dbReference type="PANTHER" id="PTHR43232">
    <property type="entry name" value="MOLYBDENUM COFACTOR BIOSYNTHESIS PROTEIN B"/>
    <property type="match status" value="1"/>
</dbReference>
<dbReference type="Pfam" id="PF00994">
    <property type="entry name" value="MoCF_biosynth"/>
    <property type="match status" value="1"/>
</dbReference>
<name>A0A165Z041_9EURY</name>
<accession>A0A165Z041</accession>
<gene>
    <name evidence="2" type="primary">moaB</name>
    <name evidence="2" type="ORF">MBFIL_18940</name>
</gene>
<keyword evidence="3" id="KW-1185">Reference proteome</keyword>
<dbReference type="NCBIfam" id="TIGR00177">
    <property type="entry name" value="molyb_syn"/>
    <property type="match status" value="1"/>
</dbReference>
<dbReference type="SUPFAM" id="SSF53218">
    <property type="entry name" value="Molybdenum cofactor biosynthesis proteins"/>
    <property type="match status" value="1"/>
</dbReference>
<protein>
    <submittedName>
        <fullName evidence="2">Molybdenum cofactor biosynthesis protein B</fullName>
    </submittedName>
</protein>
<dbReference type="Proteomes" id="UP000077066">
    <property type="component" value="Unassembled WGS sequence"/>
</dbReference>
<dbReference type="PANTHER" id="PTHR43232:SF2">
    <property type="entry name" value="MOLYBDENUM COFACTOR BIOSYNTHESIS PROTEIN B"/>
    <property type="match status" value="1"/>
</dbReference>
<dbReference type="InterPro" id="IPR012245">
    <property type="entry name" value="MoaB"/>
</dbReference>
<dbReference type="GO" id="GO:0005829">
    <property type="term" value="C:cytosol"/>
    <property type="evidence" value="ECO:0007669"/>
    <property type="project" value="TreeGrafter"/>
</dbReference>
<proteinExistence type="predicted"/>
<dbReference type="GO" id="GO:0006777">
    <property type="term" value="P:Mo-molybdopterin cofactor biosynthetic process"/>
    <property type="evidence" value="ECO:0007669"/>
    <property type="project" value="InterPro"/>
</dbReference>